<dbReference type="Proteomes" id="UP000276133">
    <property type="component" value="Unassembled WGS sequence"/>
</dbReference>
<keyword evidence="2" id="KW-1185">Reference proteome</keyword>
<accession>A0A3M7R8S3</accession>
<dbReference type="STRING" id="10195.A0A3M7R8S3"/>
<gene>
    <name evidence="1" type="ORF">BpHYR1_027578</name>
</gene>
<protein>
    <submittedName>
        <fullName evidence="1">DNA polymerase zeta catalytic subunit</fullName>
    </submittedName>
</protein>
<proteinExistence type="predicted"/>
<dbReference type="OrthoDB" id="2414538at2759"/>
<sequence>MKKSYLKQKLKFFNSLNLKKLNFIFKKNLTKEAKVEPKQIIYTAERTKINSDNFGSQKSDKKWDMENLAEELFLDQSIERHSTCDLELDSCAADIMNFDMDKDGYMLNPGMSALWDEEKKRRELQNIDIPLETIDTEERTNILKVENEIEFKKRLIMLLETSY</sequence>
<name>A0A3M7R8S3_BRAPC</name>
<dbReference type="EMBL" id="REGN01003929">
    <property type="protein sequence ID" value="RNA20033.1"/>
    <property type="molecule type" value="Genomic_DNA"/>
</dbReference>
<organism evidence="1 2">
    <name type="scientific">Brachionus plicatilis</name>
    <name type="common">Marine rotifer</name>
    <name type="synonym">Brachionus muelleri</name>
    <dbReference type="NCBI Taxonomy" id="10195"/>
    <lineage>
        <taxon>Eukaryota</taxon>
        <taxon>Metazoa</taxon>
        <taxon>Spiralia</taxon>
        <taxon>Gnathifera</taxon>
        <taxon>Rotifera</taxon>
        <taxon>Eurotatoria</taxon>
        <taxon>Monogononta</taxon>
        <taxon>Pseudotrocha</taxon>
        <taxon>Ploima</taxon>
        <taxon>Brachionidae</taxon>
        <taxon>Brachionus</taxon>
    </lineage>
</organism>
<comment type="caution">
    <text evidence="1">The sequence shown here is derived from an EMBL/GenBank/DDBJ whole genome shotgun (WGS) entry which is preliminary data.</text>
</comment>
<reference evidence="1 2" key="1">
    <citation type="journal article" date="2018" name="Sci. Rep.">
        <title>Genomic signatures of local adaptation to the degree of environmental predictability in rotifers.</title>
        <authorList>
            <person name="Franch-Gras L."/>
            <person name="Hahn C."/>
            <person name="Garcia-Roger E.M."/>
            <person name="Carmona M.J."/>
            <person name="Serra M."/>
            <person name="Gomez A."/>
        </authorList>
    </citation>
    <scope>NUCLEOTIDE SEQUENCE [LARGE SCALE GENOMIC DNA]</scope>
    <source>
        <strain evidence="1">HYR1</strain>
    </source>
</reference>
<evidence type="ECO:0000313" key="2">
    <source>
        <dbReference type="Proteomes" id="UP000276133"/>
    </source>
</evidence>
<dbReference type="AlphaFoldDB" id="A0A3M7R8S3"/>
<evidence type="ECO:0000313" key="1">
    <source>
        <dbReference type="EMBL" id="RNA20033.1"/>
    </source>
</evidence>